<dbReference type="Proteomes" id="UP000023152">
    <property type="component" value="Unassembled WGS sequence"/>
</dbReference>
<name>X6P260_RETFI</name>
<comment type="caution">
    <text evidence="1">The sequence shown here is derived from an EMBL/GenBank/DDBJ whole genome shotgun (WGS) entry which is preliminary data.</text>
</comment>
<protein>
    <submittedName>
        <fullName evidence="1">Uncharacterized protein</fullName>
    </submittedName>
</protein>
<reference evidence="1 2" key="1">
    <citation type="journal article" date="2013" name="Curr. Biol.">
        <title>The Genome of the Foraminiferan Reticulomyxa filosa.</title>
        <authorList>
            <person name="Glockner G."/>
            <person name="Hulsmann N."/>
            <person name="Schleicher M."/>
            <person name="Noegel A.A."/>
            <person name="Eichinger L."/>
            <person name="Gallinger C."/>
            <person name="Pawlowski J."/>
            <person name="Sierra R."/>
            <person name="Euteneuer U."/>
            <person name="Pillet L."/>
            <person name="Moustafa A."/>
            <person name="Platzer M."/>
            <person name="Groth M."/>
            <person name="Szafranski K."/>
            <person name="Schliwa M."/>
        </authorList>
    </citation>
    <scope>NUCLEOTIDE SEQUENCE [LARGE SCALE GENOMIC DNA]</scope>
</reference>
<dbReference type="AlphaFoldDB" id="X6P260"/>
<proteinExistence type="predicted"/>
<sequence>MEQNGSKKNIKKTQHVSQLKQKTAKLFFVYAVYKSRTCTSASPASVSKKKPSLMAITCRVCKQKNSSSTKYCKVGHFFISISAIQCKWNIKGLGALSPLSTTNSTYKQTVLFYSVATRCENLYWRRRYVFFFLIACIYLFKIQNQCFKQTNKQKNNDQCKVELRDKRQGKIAAIGPRADSEGQHVQLILGKNNSKNEGIEVTWIPIQTIDKIVQCLSLYLFVSCGI</sequence>
<organism evidence="1 2">
    <name type="scientific">Reticulomyxa filosa</name>
    <dbReference type="NCBI Taxonomy" id="46433"/>
    <lineage>
        <taxon>Eukaryota</taxon>
        <taxon>Sar</taxon>
        <taxon>Rhizaria</taxon>
        <taxon>Retaria</taxon>
        <taxon>Foraminifera</taxon>
        <taxon>Monothalamids</taxon>
        <taxon>Reticulomyxidae</taxon>
        <taxon>Reticulomyxa</taxon>
    </lineage>
</organism>
<evidence type="ECO:0000313" key="2">
    <source>
        <dbReference type="Proteomes" id="UP000023152"/>
    </source>
</evidence>
<accession>X6P260</accession>
<keyword evidence="2" id="KW-1185">Reference proteome</keyword>
<gene>
    <name evidence="1" type="ORF">RFI_04894</name>
</gene>
<dbReference type="EMBL" id="ASPP01004381">
    <property type="protein sequence ID" value="ETO32223.1"/>
    <property type="molecule type" value="Genomic_DNA"/>
</dbReference>
<evidence type="ECO:0000313" key="1">
    <source>
        <dbReference type="EMBL" id="ETO32223.1"/>
    </source>
</evidence>